<dbReference type="PANTHER" id="PTHR22957">
    <property type="entry name" value="TBC1 DOMAIN FAMILY MEMBER GTPASE-ACTIVATING PROTEIN"/>
    <property type="match status" value="1"/>
</dbReference>
<feature type="domain" description="Rab-GAP TBC" evidence="2">
    <location>
        <begin position="50"/>
        <end position="175"/>
    </location>
</feature>
<dbReference type="AlphaFoldDB" id="A0AAD5SWD8"/>
<dbReference type="InterPro" id="IPR035969">
    <property type="entry name" value="Rab-GAP_TBC_sf"/>
</dbReference>
<gene>
    <name evidence="3" type="ORF">HK100_006182</name>
</gene>
<dbReference type="InterPro" id="IPR000195">
    <property type="entry name" value="Rab-GAP-TBC_dom"/>
</dbReference>
<evidence type="ECO:0000256" key="1">
    <source>
        <dbReference type="ARBA" id="ARBA00022468"/>
    </source>
</evidence>
<keyword evidence="4" id="KW-1185">Reference proteome</keyword>
<dbReference type="EMBL" id="JADGJH010002877">
    <property type="protein sequence ID" value="KAJ3094316.1"/>
    <property type="molecule type" value="Genomic_DNA"/>
</dbReference>
<dbReference type="PANTHER" id="PTHR22957:SF502">
    <property type="entry name" value="SMALL G PROTEIN SIGNALING MODULATOR 2-RELATED"/>
    <property type="match status" value="1"/>
</dbReference>
<accession>A0AAD5SWD8</accession>
<evidence type="ECO:0000313" key="3">
    <source>
        <dbReference type="EMBL" id="KAJ3094316.1"/>
    </source>
</evidence>
<dbReference type="Gene3D" id="1.10.8.270">
    <property type="entry name" value="putative rabgap domain of human tbc1 domain family member 14 like domains"/>
    <property type="match status" value="1"/>
</dbReference>
<comment type="caution">
    <text evidence="3">The sequence shown here is derived from an EMBL/GenBank/DDBJ whole genome shotgun (WGS) entry which is preliminary data.</text>
</comment>
<keyword evidence="1" id="KW-0343">GTPase activation</keyword>
<evidence type="ECO:0000259" key="2">
    <source>
        <dbReference type="Pfam" id="PF00566"/>
    </source>
</evidence>
<name>A0AAD5SWD8_9FUNG</name>
<protein>
    <recommendedName>
        <fullName evidence="2">Rab-GAP TBC domain-containing protein</fullName>
    </recommendedName>
</protein>
<dbReference type="Pfam" id="PF00566">
    <property type="entry name" value="RabGAP-TBC"/>
    <property type="match status" value="1"/>
</dbReference>
<feature type="non-terminal residue" evidence="3">
    <location>
        <position position="1"/>
    </location>
</feature>
<dbReference type="GO" id="GO:0005096">
    <property type="term" value="F:GTPase activator activity"/>
    <property type="evidence" value="ECO:0007669"/>
    <property type="project" value="UniProtKB-KW"/>
</dbReference>
<sequence>RDLLRNLSESIYFVPKDVEDEDSEFDATGKIVASFSEIQQRIFVGGVDPALRSQVWRFCLDYIHGIRISKRKAIKAENTLSIIIPHLEERLQGEQQDSSNESHQDEDPASVMYEDAVSRTQLRDILITYVCSFPGSNSIGYVQGMSDLCSSFLIICDGDDVDAFCMFAHYMESKPFYIFFYDVGTHVNLLRLKNGRFLVLSAVTLTGDTKAQIDALTHDGDLIEAVIATNPAGSVESEEIRKLWEPEVELRIPAGCEFNDPKPELTNHFSGIIAYYRASSIVICDDAFSVSAPSSMFSSMFHFASIFFSAYFSNTTKSSTDSSAAETTITFHPAMPSQALLKTPKAARQFYDWVVTLTQDWNFDSMASAHGTFVVGGAKQALLDCLENARKSLSDHSVANGGDPI</sequence>
<reference evidence="3" key="1">
    <citation type="submission" date="2020-05" db="EMBL/GenBank/DDBJ databases">
        <title>Phylogenomic resolution of chytrid fungi.</title>
        <authorList>
            <person name="Stajich J.E."/>
            <person name="Amses K."/>
            <person name="Simmons R."/>
            <person name="Seto K."/>
            <person name="Myers J."/>
            <person name="Bonds A."/>
            <person name="Quandt C.A."/>
            <person name="Barry K."/>
            <person name="Liu P."/>
            <person name="Grigoriev I."/>
            <person name="Longcore J.E."/>
            <person name="James T.Y."/>
        </authorList>
    </citation>
    <scope>NUCLEOTIDE SEQUENCE</scope>
    <source>
        <strain evidence="3">JEL0513</strain>
    </source>
</reference>
<dbReference type="SUPFAM" id="SSF47923">
    <property type="entry name" value="Ypt/Rab-GAP domain of gyp1p"/>
    <property type="match status" value="1"/>
</dbReference>
<dbReference type="Proteomes" id="UP001211907">
    <property type="component" value="Unassembled WGS sequence"/>
</dbReference>
<proteinExistence type="predicted"/>
<evidence type="ECO:0000313" key="4">
    <source>
        <dbReference type="Proteomes" id="UP001211907"/>
    </source>
</evidence>
<organism evidence="3 4">
    <name type="scientific">Physocladia obscura</name>
    <dbReference type="NCBI Taxonomy" id="109957"/>
    <lineage>
        <taxon>Eukaryota</taxon>
        <taxon>Fungi</taxon>
        <taxon>Fungi incertae sedis</taxon>
        <taxon>Chytridiomycota</taxon>
        <taxon>Chytridiomycota incertae sedis</taxon>
        <taxon>Chytridiomycetes</taxon>
        <taxon>Chytridiales</taxon>
        <taxon>Chytriomycetaceae</taxon>
        <taxon>Physocladia</taxon>
    </lineage>
</organism>